<accession>A0A1S0TH72</accession>
<organism evidence="1">
    <name type="scientific">Loa loa</name>
    <name type="common">Eye worm</name>
    <name type="synonym">Filaria loa</name>
    <dbReference type="NCBI Taxonomy" id="7209"/>
    <lineage>
        <taxon>Eukaryota</taxon>
        <taxon>Metazoa</taxon>
        <taxon>Ecdysozoa</taxon>
        <taxon>Nematoda</taxon>
        <taxon>Chromadorea</taxon>
        <taxon>Rhabditida</taxon>
        <taxon>Spirurina</taxon>
        <taxon>Spiruromorpha</taxon>
        <taxon>Filarioidea</taxon>
        <taxon>Onchocercidae</taxon>
        <taxon>Loa</taxon>
    </lineage>
</organism>
<dbReference type="GeneID" id="9952280"/>
<dbReference type="AlphaFoldDB" id="A0A1S0TH72"/>
<gene>
    <name evidence="1" type="ORF">LOAG_14797</name>
</gene>
<reference evidence="1" key="1">
    <citation type="submission" date="2012-04" db="EMBL/GenBank/DDBJ databases">
        <title>The Genome Sequence of Loa loa.</title>
        <authorList>
            <consortium name="The Broad Institute Genome Sequencing Platform"/>
            <consortium name="Broad Institute Genome Sequencing Center for Infectious Disease"/>
            <person name="Nutman T.B."/>
            <person name="Fink D.L."/>
            <person name="Russ C."/>
            <person name="Young S."/>
            <person name="Zeng Q."/>
            <person name="Gargeya S."/>
            <person name="Alvarado L."/>
            <person name="Berlin A."/>
            <person name="Chapman S.B."/>
            <person name="Chen Z."/>
            <person name="Freedman E."/>
            <person name="Gellesch M."/>
            <person name="Goldberg J."/>
            <person name="Griggs A."/>
            <person name="Gujja S."/>
            <person name="Heilman E.R."/>
            <person name="Heiman D."/>
            <person name="Howarth C."/>
            <person name="Mehta T."/>
            <person name="Neiman D."/>
            <person name="Pearson M."/>
            <person name="Roberts A."/>
            <person name="Saif S."/>
            <person name="Shea T."/>
            <person name="Shenoy N."/>
            <person name="Sisk P."/>
            <person name="Stolte C."/>
            <person name="Sykes S."/>
            <person name="White J."/>
            <person name="Yandava C."/>
            <person name="Haas B."/>
            <person name="Henn M.R."/>
            <person name="Nusbaum C."/>
            <person name="Birren B."/>
        </authorList>
    </citation>
    <scope>NUCLEOTIDE SEQUENCE [LARGE SCALE GENOMIC DNA]</scope>
</reference>
<protein>
    <submittedName>
        <fullName evidence="1">Uncharacterized protein</fullName>
    </submittedName>
</protein>
<dbReference type="EMBL" id="JH712820">
    <property type="protein sequence ID" value="EFO13731.2"/>
    <property type="molecule type" value="Genomic_DNA"/>
</dbReference>
<dbReference type="OrthoDB" id="5862686at2759"/>
<dbReference type="InParanoid" id="A0A1S0TH72"/>
<proteinExistence type="predicted"/>
<dbReference type="CTD" id="9952280"/>
<dbReference type="KEGG" id="loa:LOAG_14797"/>
<sequence>MVVGEIKERLYISEPNGAFAIECSNARSLRFLLIKLLTISSFLQSTTTNISNAIHYLQKEISKINETINSDYQLLSNTIF</sequence>
<evidence type="ECO:0000313" key="1">
    <source>
        <dbReference type="EMBL" id="EFO13731.2"/>
    </source>
</evidence>
<dbReference type="RefSeq" id="XP_020301027.1">
    <property type="nucleotide sequence ID" value="XM_020448857.1"/>
</dbReference>
<name>A0A1S0TH72_LOALO</name>